<comment type="similarity">
    <text evidence="1">Belongs to the peptidase A1 family.</text>
</comment>
<dbReference type="PANTHER" id="PTHR47967:SF14">
    <property type="entry name" value="EUKARYOTIC ASPARTYL PROTEASE FAMILY PROTEIN"/>
    <property type="match status" value="1"/>
</dbReference>
<evidence type="ECO:0000313" key="7">
    <source>
        <dbReference type="Proteomes" id="UP000827889"/>
    </source>
</evidence>
<dbReference type="GO" id="GO:0005576">
    <property type="term" value="C:extracellular region"/>
    <property type="evidence" value="ECO:0007669"/>
    <property type="project" value="TreeGrafter"/>
</dbReference>
<dbReference type="Proteomes" id="UP000827889">
    <property type="component" value="Chromosome 4"/>
</dbReference>
<evidence type="ECO:0000256" key="4">
    <source>
        <dbReference type="ARBA" id="ARBA00022801"/>
    </source>
</evidence>
<dbReference type="InterPro" id="IPR032799">
    <property type="entry name" value="TAXi_C"/>
</dbReference>
<evidence type="ECO:0000256" key="1">
    <source>
        <dbReference type="ARBA" id="ARBA00007447"/>
    </source>
</evidence>
<evidence type="ECO:0000256" key="5">
    <source>
        <dbReference type="ARBA" id="ARBA00023180"/>
    </source>
</evidence>
<dbReference type="PANTHER" id="PTHR47967">
    <property type="entry name" value="OS07G0603500 PROTEIN-RELATED"/>
    <property type="match status" value="1"/>
</dbReference>
<evidence type="ECO:0000259" key="6">
    <source>
        <dbReference type="PROSITE" id="PS51767"/>
    </source>
</evidence>
<dbReference type="GO" id="GO:0004190">
    <property type="term" value="F:aspartic-type endopeptidase activity"/>
    <property type="evidence" value="ECO:0007669"/>
    <property type="project" value="UniProtKB-KW"/>
</dbReference>
<dbReference type="Pfam" id="PF14541">
    <property type="entry name" value="TAXi_C"/>
    <property type="match status" value="1"/>
</dbReference>
<keyword evidence="2" id="KW-0645">Protease</keyword>
<keyword evidence="5" id="KW-0325">Glycoprotein</keyword>
<dbReference type="RefSeq" id="XP_030535575.2">
    <property type="nucleotide sequence ID" value="XM_030679715.2"/>
</dbReference>
<accession>A0A8B8PL94</accession>
<dbReference type="GeneID" id="115744498"/>
<keyword evidence="3" id="KW-0064">Aspartyl protease</keyword>
<reference evidence="8" key="1">
    <citation type="submission" date="2025-08" db="UniProtKB">
        <authorList>
            <consortium name="RefSeq"/>
        </authorList>
    </citation>
    <scope>IDENTIFICATION</scope>
    <source>
        <tissue evidence="8">Leaf</tissue>
    </source>
</reference>
<sequence length="395" mass="42830">MYKPATRAVRSSMARLAYLEAKATGRPFAPDDVRGSIVAAEGATQFMVNLAIGQPPVQQLTTMDTGSGLFWIQCLPCTKCFEQSSPLFNPSKSSTYANLPCTSPYCTYLPPGDKCDPVNYCKFSNHYLDGITVRGLFGMETLTLETPDEGEAKISNMVIGCGHDNDGYNDQPSGIMGLGPENVSLATKMGSKFSYCIGSLKDPHYAHSQLILGDDAVMEGDSTPLEVFNYLYFLTLEGISVGVKMLDINPAVFRRTPSGTGGVVIDSGTTIILLTQQAFDPLSNEVERLLNESFERVENPYSPSDLCYKGNMSRDLTGFPVVALHFAGGADLGLDVESFFHENGPGEFCMAVSPSGSDLKELSVIGVMAQQSYNIGYDIGGKKIFFQRIDCELLE</sequence>
<dbReference type="CDD" id="cd05476">
    <property type="entry name" value="pepsin_A_like_plant"/>
    <property type="match status" value="1"/>
</dbReference>
<dbReference type="InterPro" id="IPR021109">
    <property type="entry name" value="Peptidase_aspartic_dom_sf"/>
</dbReference>
<evidence type="ECO:0000313" key="8">
    <source>
        <dbReference type="RefSeq" id="XP_030535575.2"/>
    </source>
</evidence>
<proteinExistence type="inferred from homology"/>
<dbReference type="Gene3D" id="2.40.70.10">
    <property type="entry name" value="Acid Proteases"/>
    <property type="match status" value="2"/>
</dbReference>
<keyword evidence="4" id="KW-0378">Hydrolase</keyword>
<dbReference type="Pfam" id="PF14543">
    <property type="entry name" value="TAXi_N"/>
    <property type="match status" value="1"/>
</dbReference>
<keyword evidence="7" id="KW-1185">Reference proteome</keyword>
<dbReference type="PROSITE" id="PS51767">
    <property type="entry name" value="PEPTIDASE_A1"/>
    <property type="match status" value="1"/>
</dbReference>
<feature type="domain" description="Peptidase A1" evidence="6">
    <location>
        <begin position="46"/>
        <end position="387"/>
    </location>
</feature>
<protein>
    <submittedName>
        <fullName evidence="8">Aspartic proteinase nepenthesin-1-like</fullName>
    </submittedName>
</protein>
<evidence type="ECO:0000256" key="2">
    <source>
        <dbReference type="ARBA" id="ARBA00022670"/>
    </source>
</evidence>
<dbReference type="InterPro" id="IPR033121">
    <property type="entry name" value="PEPTIDASE_A1"/>
</dbReference>
<dbReference type="AlphaFoldDB" id="A0A8B8PL94"/>
<evidence type="ECO:0000256" key="3">
    <source>
        <dbReference type="ARBA" id="ARBA00022750"/>
    </source>
</evidence>
<dbReference type="SUPFAM" id="SSF50630">
    <property type="entry name" value="Acid proteases"/>
    <property type="match status" value="1"/>
</dbReference>
<gene>
    <name evidence="8" type="primary">LOC115744498</name>
</gene>
<organism evidence="7 8">
    <name type="scientific">Rhodamnia argentea</name>
    <dbReference type="NCBI Taxonomy" id="178133"/>
    <lineage>
        <taxon>Eukaryota</taxon>
        <taxon>Viridiplantae</taxon>
        <taxon>Streptophyta</taxon>
        <taxon>Embryophyta</taxon>
        <taxon>Tracheophyta</taxon>
        <taxon>Spermatophyta</taxon>
        <taxon>Magnoliopsida</taxon>
        <taxon>eudicotyledons</taxon>
        <taxon>Gunneridae</taxon>
        <taxon>Pentapetalae</taxon>
        <taxon>rosids</taxon>
        <taxon>malvids</taxon>
        <taxon>Myrtales</taxon>
        <taxon>Myrtaceae</taxon>
        <taxon>Myrtoideae</taxon>
        <taxon>Myrteae</taxon>
        <taxon>Australasian group</taxon>
        <taxon>Rhodamnia</taxon>
    </lineage>
</organism>
<dbReference type="KEGG" id="rarg:115744498"/>
<name>A0A8B8PL94_9MYRT</name>
<dbReference type="InterPro" id="IPR032861">
    <property type="entry name" value="TAXi_N"/>
</dbReference>
<dbReference type="GO" id="GO:0006508">
    <property type="term" value="P:proteolysis"/>
    <property type="evidence" value="ECO:0007669"/>
    <property type="project" value="UniProtKB-KW"/>
</dbReference>
<dbReference type="InterPro" id="IPR034161">
    <property type="entry name" value="Pepsin-like_plant"/>
</dbReference>
<dbReference type="InterPro" id="IPR051708">
    <property type="entry name" value="Plant_Aspart_Prot_A1"/>
</dbReference>